<dbReference type="GO" id="GO:0005524">
    <property type="term" value="F:ATP binding"/>
    <property type="evidence" value="ECO:0007669"/>
    <property type="project" value="InterPro"/>
</dbReference>
<evidence type="ECO:0000313" key="1">
    <source>
        <dbReference type="EMBL" id="KHJ79631.1"/>
    </source>
</evidence>
<evidence type="ECO:0000313" key="2">
    <source>
        <dbReference type="Proteomes" id="UP000053660"/>
    </source>
</evidence>
<evidence type="ECO:0008006" key="3">
    <source>
        <dbReference type="Google" id="ProtNLM"/>
    </source>
</evidence>
<gene>
    <name evidence="1" type="ORF">OESDEN_20717</name>
</gene>
<dbReference type="EMBL" id="KN604018">
    <property type="protein sequence ID" value="KHJ79631.1"/>
    <property type="molecule type" value="Genomic_DNA"/>
</dbReference>
<proteinExistence type="predicted"/>
<name>A0A0B1S701_OESDE</name>
<sequence length="98" mass="11084">MGSNEHRSAQFTLHRVGTTMAKCMAPLLPHLSAEFFQHQPACTKKLILRDVLHFDEDDVEFHPQLDLVMEKVLQLKSELAAAAGPSCDLFKEEQQSFC</sequence>
<dbReference type="Proteomes" id="UP000053660">
    <property type="component" value="Unassembled WGS sequence"/>
</dbReference>
<protein>
    <recommendedName>
        <fullName evidence="3">Methionyl/Valyl/Leucyl/Isoleucyl-tRNA synthetase anticodon-binding domain-containing protein</fullName>
    </recommendedName>
</protein>
<dbReference type="GO" id="GO:0006418">
    <property type="term" value="P:tRNA aminoacylation for protein translation"/>
    <property type="evidence" value="ECO:0007669"/>
    <property type="project" value="InterPro"/>
</dbReference>
<organism evidence="1 2">
    <name type="scientific">Oesophagostomum dentatum</name>
    <name type="common">Nodular worm</name>
    <dbReference type="NCBI Taxonomy" id="61180"/>
    <lineage>
        <taxon>Eukaryota</taxon>
        <taxon>Metazoa</taxon>
        <taxon>Ecdysozoa</taxon>
        <taxon>Nematoda</taxon>
        <taxon>Chromadorea</taxon>
        <taxon>Rhabditida</taxon>
        <taxon>Rhabditina</taxon>
        <taxon>Rhabditomorpha</taxon>
        <taxon>Strongyloidea</taxon>
        <taxon>Strongylidae</taxon>
        <taxon>Oesophagostomum</taxon>
    </lineage>
</organism>
<dbReference type="InterPro" id="IPR009080">
    <property type="entry name" value="tRNAsynth_Ia_anticodon-bd"/>
</dbReference>
<dbReference type="SUPFAM" id="SSF47323">
    <property type="entry name" value="Anticodon-binding domain of a subclass of class I aminoacyl-tRNA synthetases"/>
    <property type="match status" value="1"/>
</dbReference>
<keyword evidence="2" id="KW-1185">Reference proteome</keyword>
<dbReference type="OrthoDB" id="10264412at2759"/>
<dbReference type="Gene3D" id="1.10.730.20">
    <property type="match status" value="1"/>
</dbReference>
<accession>A0A0B1S701</accession>
<dbReference type="AlphaFoldDB" id="A0A0B1S701"/>
<dbReference type="GO" id="GO:0004812">
    <property type="term" value="F:aminoacyl-tRNA ligase activity"/>
    <property type="evidence" value="ECO:0007669"/>
    <property type="project" value="InterPro"/>
</dbReference>
<reference evidence="1 2" key="1">
    <citation type="submission" date="2014-03" db="EMBL/GenBank/DDBJ databases">
        <title>Draft genome of the hookworm Oesophagostomum dentatum.</title>
        <authorList>
            <person name="Mitreva M."/>
        </authorList>
    </citation>
    <scope>NUCLEOTIDE SEQUENCE [LARGE SCALE GENOMIC DNA]</scope>
    <source>
        <strain evidence="1 2">OD-Hann</strain>
    </source>
</reference>